<proteinExistence type="predicted"/>
<name>A0A6B0TFW8_9EURY</name>
<dbReference type="Gene3D" id="2.60.120.630">
    <property type="entry name" value="mth639 domain like"/>
    <property type="match status" value="1"/>
</dbReference>
<protein>
    <submittedName>
        <fullName evidence="1">DUF371 domain-containing protein</fullName>
    </submittedName>
</protein>
<dbReference type="RefSeq" id="WP_159764224.1">
    <property type="nucleotide sequence ID" value="NZ_WUUT01000004.1"/>
</dbReference>
<dbReference type="Proteomes" id="UP000466535">
    <property type="component" value="Unassembled WGS sequence"/>
</dbReference>
<dbReference type="InterPro" id="IPR007171">
    <property type="entry name" value="DUF371"/>
</dbReference>
<dbReference type="InterPro" id="IPR023131">
    <property type="entry name" value="Mth639-like_dom_sf"/>
</dbReference>
<keyword evidence="2" id="KW-1185">Reference proteome</keyword>
<gene>
    <name evidence="1" type="ORF">GRX03_10770</name>
</gene>
<dbReference type="OrthoDB" id="9265at2157"/>
<dbReference type="PANTHER" id="PTHR40696:SF1">
    <property type="entry name" value="DUF371 DOMAIN-CONTAINING PROTEIN"/>
    <property type="match status" value="1"/>
</dbReference>
<dbReference type="Pfam" id="PF04027">
    <property type="entry name" value="DUF371"/>
    <property type="match status" value="1"/>
</dbReference>
<evidence type="ECO:0000313" key="1">
    <source>
        <dbReference type="EMBL" id="MXR52079.1"/>
    </source>
</evidence>
<dbReference type="EMBL" id="WUUT01000004">
    <property type="protein sequence ID" value="MXR52079.1"/>
    <property type="molecule type" value="Genomic_DNA"/>
</dbReference>
<accession>A0A6B0TFW8</accession>
<comment type="caution">
    <text evidence="1">The sequence shown here is derived from an EMBL/GenBank/DDBJ whole genome shotgun (WGS) entry which is preliminary data.</text>
</comment>
<dbReference type="PANTHER" id="PTHR40696">
    <property type="entry name" value="DUF371 FAMILY PROTEIN"/>
    <property type="match status" value="1"/>
</dbReference>
<organism evidence="1 2">
    <name type="scientific">Halovenus carboxidivorans</name>
    <dbReference type="NCBI Taxonomy" id="2692199"/>
    <lineage>
        <taxon>Archaea</taxon>
        <taxon>Methanobacteriati</taxon>
        <taxon>Methanobacteriota</taxon>
        <taxon>Stenosarchaea group</taxon>
        <taxon>Halobacteria</taxon>
        <taxon>Halobacteriales</taxon>
        <taxon>Haloarculaceae</taxon>
        <taxon>Halovenus</taxon>
    </lineage>
</organism>
<reference evidence="1 2" key="1">
    <citation type="submission" date="2019-12" db="EMBL/GenBank/DDBJ databases">
        <title>Isolation and characterization of three novel carbon monoxide-oxidizing members of Halobacteria from salione crusts and soils.</title>
        <authorList>
            <person name="Myers M.R."/>
            <person name="King G.M."/>
        </authorList>
    </citation>
    <scope>NUCLEOTIDE SEQUENCE [LARGE SCALE GENOMIC DNA]</scope>
    <source>
        <strain evidence="1 2">WSH3</strain>
    </source>
</reference>
<evidence type="ECO:0000313" key="2">
    <source>
        <dbReference type="Proteomes" id="UP000466535"/>
    </source>
</evidence>
<sequence>MSGLRERLRAVGHENVSAEHTSTLELTSDDFLTLAGDCIIGIEADRVPADFDEEFVAACQDADATIRIELEAAGHTAVVTARGDPDLSFESERSAVVRTSEYVDDDRTIAVEATAAAADLDRDLVEALADGAALTATLTVT</sequence>
<dbReference type="AlphaFoldDB" id="A0A6B0TFW8"/>